<dbReference type="AlphaFoldDB" id="A0A8H6N695"/>
<keyword evidence="2" id="KW-1185">Reference proteome</keyword>
<accession>A0A8H6N695</accession>
<evidence type="ECO:0000313" key="1">
    <source>
        <dbReference type="EMBL" id="KAF6821942.1"/>
    </source>
</evidence>
<organism evidence="1 2">
    <name type="scientific">Colletotrichum musicola</name>
    <dbReference type="NCBI Taxonomy" id="2175873"/>
    <lineage>
        <taxon>Eukaryota</taxon>
        <taxon>Fungi</taxon>
        <taxon>Dikarya</taxon>
        <taxon>Ascomycota</taxon>
        <taxon>Pezizomycotina</taxon>
        <taxon>Sordariomycetes</taxon>
        <taxon>Hypocreomycetidae</taxon>
        <taxon>Glomerellales</taxon>
        <taxon>Glomerellaceae</taxon>
        <taxon>Colletotrichum</taxon>
        <taxon>Colletotrichum orchidearum species complex</taxon>
    </lineage>
</organism>
<gene>
    <name evidence="1" type="ORF">CMUS01_11288</name>
</gene>
<dbReference type="Proteomes" id="UP000639643">
    <property type="component" value="Unassembled WGS sequence"/>
</dbReference>
<evidence type="ECO:0000313" key="2">
    <source>
        <dbReference type="Proteomes" id="UP000639643"/>
    </source>
</evidence>
<protein>
    <submittedName>
        <fullName evidence="1">Uncharacterized protein</fullName>
    </submittedName>
</protein>
<dbReference type="EMBL" id="WIGM01000564">
    <property type="protein sequence ID" value="KAF6821942.1"/>
    <property type="molecule type" value="Genomic_DNA"/>
</dbReference>
<reference evidence="1" key="1">
    <citation type="journal article" date="2020" name="Phytopathology">
        <title>Genome Sequence Resources of Colletotrichum truncatum, C. plurivorum, C. musicola, and C. sojae: Four Species Pathogenic to Soybean (Glycine max).</title>
        <authorList>
            <person name="Rogerio F."/>
            <person name="Boufleur T.R."/>
            <person name="Ciampi-Guillardi M."/>
            <person name="Sukno S.A."/>
            <person name="Thon M.R."/>
            <person name="Massola Junior N.S."/>
            <person name="Baroncelli R."/>
        </authorList>
    </citation>
    <scope>NUCLEOTIDE SEQUENCE</scope>
    <source>
        <strain evidence="1">LFN0074</strain>
    </source>
</reference>
<comment type="caution">
    <text evidence="1">The sequence shown here is derived from an EMBL/GenBank/DDBJ whole genome shotgun (WGS) entry which is preliminary data.</text>
</comment>
<proteinExistence type="predicted"/>
<sequence length="322" mass="34647">MSGLDGETFWGARSRVGPEAGAFEEIRDPCRVEQEWIGGQAKAPWHRASRAGLTVADVVYTRRRVTWGDVAPRLFLQSMTPLIGASVVRCISLSESKAFVYTCDLRLTTGNASAVCHRADQGLLLQQRESAMTWAICTTRSITYIATVLGAIAGRSMECASGHVAARVGAGAGAIQPPPRGRLTAWLRKASCFCIVGNGTMDAKCRAANDREIQLSIWTAVTPRRRVASLDSDSGRAHATISVLKFLSDEDSDPERASDNCEAFVRARCSSKQQDVAKWLGKWGARVPGNAGGPSRTLAASSCLFHVDSVLFPAPGMSFGER</sequence>
<name>A0A8H6N695_9PEZI</name>